<dbReference type="AlphaFoldDB" id="A0A846QZI7"/>
<dbReference type="Proteomes" id="UP000590442">
    <property type="component" value="Unassembled WGS sequence"/>
</dbReference>
<gene>
    <name evidence="1" type="ORF">GGR42_002821</name>
</gene>
<name>A0A846QZI7_9FLAO</name>
<proteinExistence type="predicted"/>
<protein>
    <submittedName>
        <fullName evidence="1">Uncharacterized protein</fullName>
    </submittedName>
</protein>
<organism evidence="1 2">
    <name type="scientific">Saonia flava</name>
    <dbReference type="NCBI Taxonomy" id="523696"/>
    <lineage>
        <taxon>Bacteria</taxon>
        <taxon>Pseudomonadati</taxon>
        <taxon>Bacteroidota</taxon>
        <taxon>Flavobacteriia</taxon>
        <taxon>Flavobacteriales</taxon>
        <taxon>Flavobacteriaceae</taxon>
        <taxon>Saonia</taxon>
    </lineage>
</organism>
<reference evidence="1 2" key="1">
    <citation type="submission" date="2020-03" db="EMBL/GenBank/DDBJ databases">
        <title>Genomic Encyclopedia of Type Strains, Phase IV (KMG-IV): sequencing the most valuable type-strain genomes for metagenomic binning, comparative biology and taxonomic classification.</title>
        <authorList>
            <person name="Goeker M."/>
        </authorList>
    </citation>
    <scope>NUCLEOTIDE SEQUENCE [LARGE SCALE GENOMIC DNA]</scope>
    <source>
        <strain evidence="1 2">DSM 29762</strain>
    </source>
</reference>
<dbReference type="RefSeq" id="WP_167965250.1">
    <property type="nucleotide sequence ID" value="NZ_JAATJJ010000002.1"/>
</dbReference>
<keyword evidence="2" id="KW-1185">Reference proteome</keyword>
<evidence type="ECO:0000313" key="2">
    <source>
        <dbReference type="Proteomes" id="UP000590442"/>
    </source>
</evidence>
<sequence>MSYLLNHGIVPAKIPKVSQGYPFLRIGNSRSWTKPLAADVLRFARSPPMALSYRDMLYVIWFGPKDGIFPA</sequence>
<accession>A0A846QZI7</accession>
<comment type="caution">
    <text evidence="1">The sequence shown here is derived from an EMBL/GenBank/DDBJ whole genome shotgun (WGS) entry which is preliminary data.</text>
</comment>
<dbReference type="EMBL" id="JAATJJ010000002">
    <property type="protein sequence ID" value="NJB72330.1"/>
    <property type="molecule type" value="Genomic_DNA"/>
</dbReference>
<evidence type="ECO:0000313" key="1">
    <source>
        <dbReference type="EMBL" id="NJB72330.1"/>
    </source>
</evidence>